<reference evidence="1 2" key="1">
    <citation type="submission" date="2020-04" db="EMBL/GenBank/DDBJ databases">
        <title>Rhodospirillaceae bacterium KN72 isolated from deep sea.</title>
        <authorList>
            <person name="Zhang D.-C."/>
        </authorList>
    </citation>
    <scope>NUCLEOTIDE SEQUENCE [LARGE SCALE GENOMIC DNA]</scope>
    <source>
        <strain evidence="1 2">KN72</strain>
    </source>
</reference>
<dbReference type="RefSeq" id="WP_169624685.1">
    <property type="nucleotide sequence ID" value="NZ_JABBNT010000002.1"/>
</dbReference>
<comment type="caution">
    <text evidence="1">The sequence shown here is derived from an EMBL/GenBank/DDBJ whole genome shotgun (WGS) entry which is preliminary data.</text>
</comment>
<keyword evidence="2" id="KW-1185">Reference proteome</keyword>
<dbReference type="InterPro" id="IPR025245">
    <property type="entry name" value="DUF4197"/>
</dbReference>
<evidence type="ECO:0000313" key="2">
    <source>
        <dbReference type="Proteomes" id="UP000539372"/>
    </source>
</evidence>
<proteinExistence type="predicted"/>
<gene>
    <name evidence="1" type="ORF">HH303_07890</name>
</gene>
<evidence type="ECO:0000313" key="1">
    <source>
        <dbReference type="EMBL" id="NMM44396.1"/>
    </source>
</evidence>
<dbReference type="Pfam" id="PF13852">
    <property type="entry name" value="DUF4197"/>
    <property type="match status" value="1"/>
</dbReference>
<dbReference type="AlphaFoldDB" id="A0A7Y0DZF7"/>
<organism evidence="1 2">
    <name type="scientific">Pacificispira spongiicola</name>
    <dbReference type="NCBI Taxonomy" id="2729598"/>
    <lineage>
        <taxon>Bacteria</taxon>
        <taxon>Pseudomonadati</taxon>
        <taxon>Pseudomonadota</taxon>
        <taxon>Alphaproteobacteria</taxon>
        <taxon>Rhodospirillales</taxon>
        <taxon>Rhodospirillaceae</taxon>
        <taxon>Pacificispira</taxon>
    </lineage>
</organism>
<sequence length="254" mass="26845">MLRFGFLAGACLLSMISAGPMVHEAQADTNSLFGAAKSLLNKATGSESGTGTTALAGSEVADGLREALRIGSELVADQLGAVDGFNGDSAVHIPLPDSLKTAQSMLAKVGMGSLGEEVELKMNRAAESAMEDSGDILVNAIQAMTIEDAKSVLDGPDDAATRYLMKVSGDDIRNKIRPVVDQALTEVGAVAALDKMMAQYKSLPFVPDVKSDLTEHATEKAYDGLFHYIAQEEAAIRENPAKRTTELLQKVFAR</sequence>
<dbReference type="EMBL" id="JABBNT010000002">
    <property type="protein sequence ID" value="NMM44396.1"/>
    <property type="molecule type" value="Genomic_DNA"/>
</dbReference>
<name>A0A7Y0DZF7_9PROT</name>
<protein>
    <submittedName>
        <fullName evidence="1">DUF4197 domain-containing protein</fullName>
    </submittedName>
</protein>
<accession>A0A7Y0DZF7</accession>
<dbReference type="Proteomes" id="UP000539372">
    <property type="component" value="Unassembled WGS sequence"/>
</dbReference>